<sequence length="463" mass="49385">MHTHVGSLPTLVSIARSDVADPREQVGALLSRCATLSSGISELSMRWDAQLSQWDALLDQAVISVFPRDVQARLGSSVHETVLAAAGKGGDQRLRDAAAQIRRSAHRHSEIGIEPVADMSGICDVEGTSLRHYPKAKATDSHFKSTLARALMPVPAFFRPARGFGLPSLPARSSGAVGGFDANALTAAEQHSTPHQQSFGAFTASARKLSARHVLGLLVVGKVPAELARAAEGAARALSGLQIELLPPVLKLVRKAKLVSDDLAAAALAAARGAEQSLGVSQQIAATLVVVAAPLEFAEEGGAALGLGKVLLISTLQPQPQPPYPAAVAGVTRLGGAGPTARLSNDEQLARLGNDEQRRAAIVSIVVRTQRALGRFIGIDGCSAFRCVFAALEHNVCMHHCPLCLRKVLWATPARLEELYETQRQHLLNCGGARLFQPELRWLDARMRFLFEDGRLLDHRHST</sequence>
<name>A0A8J5XNF9_DIALT</name>
<proteinExistence type="predicted"/>
<comment type="caution">
    <text evidence="1">The sequence shown here is derived from an EMBL/GenBank/DDBJ whole genome shotgun (WGS) entry which is preliminary data.</text>
</comment>
<gene>
    <name evidence="1" type="ORF">KFE25_008253</name>
</gene>
<organism evidence="1 2">
    <name type="scientific">Diacronema lutheri</name>
    <name type="common">Unicellular marine alga</name>
    <name type="synonym">Monochrysis lutheri</name>
    <dbReference type="NCBI Taxonomy" id="2081491"/>
    <lineage>
        <taxon>Eukaryota</taxon>
        <taxon>Haptista</taxon>
        <taxon>Haptophyta</taxon>
        <taxon>Pavlovophyceae</taxon>
        <taxon>Pavlovales</taxon>
        <taxon>Pavlovaceae</taxon>
        <taxon>Diacronema</taxon>
    </lineage>
</organism>
<dbReference type="Proteomes" id="UP000751190">
    <property type="component" value="Unassembled WGS sequence"/>
</dbReference>
<dbReference type="EMBL" id="JAGTXO010000007">
    <property type="protein sequence ID" value="KAG8466874.1"/>
    <property type="molecule type" value="Genomic_DNA"/>
</dbReference>
<protein>
    <submittedName>
        <fullName evidence="1">Uncharacterized protein</fullName>
    </submittedName>
</protein>
<dbReference type="AlphaFoldDB" id="A0A8J5XNF9"/>
<evidence type="ECO:0000313" key="1">
    <source>
        <dbReference type="EMBL" id="KAG8466874.1"/>
    </source>
</evidence>
<reference evidence="1" key="1">
    <citation type="submission" date="2021-05" db="EMBL/GenBank/DDBJ databases">
        <title>The genome of the haptophyte Pavlova lutheri (Diacronema luteri, Pavlovales) - a model for lipid biosynthesis in eukaryotic algae.</title>
        <authorList>
            <person name="Hulatt C.J."/>
            <person name="Posewitz M.C."/>
        </authorList>
    </citation>
    <scope>NUCLEOTIDE SEQUENCE</scope>
    <source>
        <strain evidence="1">NIVA-4/92</strain>
    </source>
</reference>
<accession>A0A8J5XNF9</accession>
<evidence type="ECO:0000313" key="2">
    <source>
        <dbReference type="Proteomes" id="UP000751190"/>
    </source>
</evidence>
<keyword evidence="2" id="KW-1185">Reference proteome</keyword>